<evidence type="ECO:0000313" key="2">
    <source>
        <dbReference type="EMBL" id="GAA2042062.1"/>
    </source>
</evidence>
<dbReference type="InterPro" id="IPR016130">
    <property type="entry name" value="Tyr_Pase_AS"/>
</dbReference>
<dbReference type="EMBL" id="BAAAMN010000048">
    <property type="protein sequence ID" value="GAA2042062.1"/>
    <property type="molecule type" value="Genomic_DNA"/>
</dbReference>
<protein>
    <recommendedName>
        <fullName evidence="1">Tyrosine specific protein phosphatases domain-containing protein</fullName>
    </recommendedName>
</protein>
<evidence type="ECO:0000259" key="1">
    <source>
        <dbReference type="PROSITE" id="PS50056"/>
    </source>
</evidence>
<dbReference type="SUPFAM" id="SSF52799">
    <property type="entry name" value="(Phosphotyrosine protein) phosphatases II"/>
    <property type="match status" value="1"/>
</dbReference>
<organism evidence="2 3">
    <name type="scientific">Yaniella flava</name>
    <dbReference type="NCBI Taxonomy" id="287930"/>
    <lineage>
        <taxon>Bacteria</taxon>
        <taxon>Bacillati</taxon>
        <taxon>Actinomycetota</taxon>
        <taxon>Actinomycetes</taxon>
        <taxon>Micrococcales</taxon>
        <taxon>Micrococcaceae</taxon>
        <taxon>Yaniella</taxon>
    </lineage>
</organism>
<dbReference type="PROSITE" id="PS00383">
    <property type="entry name" value="TYR_PHOSPHATASE_1"/>
    <property type="match status" value="1"/>
</dbReference>
<dbReference type="RefSeq" id="WP_343958853.1">
    <property type="nucleotide sequence ID" value="NZ_BAAAMN010000048.1"/>
</dbReference>
<dbReference type="InterPro" id="IPR026893">
    <property type="entry name" value="Tyr/Ser_Pase_IphP-type"/>
</dbReference>
<dbReference type="PROSITE" id="PS50056">
    <property type="entry name" value="TYR_PHOSPHATASE_2"/>
    <property type="match status" value="1"/>
</dbReference>
<dbReference type="Proteomes" id="UP001501461">
    <property type="component" value="Unassembled WGS sequence"/>
</dbReference>
<dbReference type="Gene3D" id="3.90.190.10">
    <property type="entry name" value="Protein tyrosine phosphatase superfamily"/>
    <property type="match status" value="1"/>
</dbReference>
<accession>A0ABN2UQT0</accession>
<comment type="caution">
    <text evidence="2">The sequence shown here is derived from an EMBL/GenBank/DDBJ whole genome shotgun (WGS) entry which is preliminary data.</text>
</comment>
<feature type="domain" description="Tyrosine specific protein phosphatases" evidence="1">
    <location>
        <begin position="152"/>
        <end position="190"/>
    </location>
</feature>
<reference evidence="2 3" key="1">
    <citation type="journal article" date="2019" name="Int. J. Syst. Evol. Microbiol.">
        <title>The Global Catalogue of Microorganisms (GCM) 10K type strain sequencing project: providing services to taxonomists for standard genome sequencing and annotation.</title>
        <authorList>
            <consortium name="The Broad Institute Genomics Platform"/>
            <consortium name="The Broad Institute Genome Sequencing Center for Infectious Disease"/>
            <person name="Wu L."/>
            <person name="Ma J."/>
        </authorList>
    </citation>
    <scope>NUCLEOTIDE SEQUENCE [LARGE SCALE GENOMIC DNA]</scope>
    <source>
        <strain evidence="2 3">JCM 13595</strain>
    </source>
</reference>
<name>A0ABN2UQT0_9MICC</name>
<proteinExistence type="predicted"/>
<gene>
    <name evidence="2" type="ORF">GCM10009720_23330</name>
</gene>
<dbReference type="Pfam" id="PF13350">
    <property type="entry name" value="Y_phosphatase3"/>
    <property type="match status" value="1"/>
</dbReference>
<evidence type="ECO:0000313" key="3">
    <source>
        <dbReference type="Proteomes" id="UP001501461"/>
    </source>
</evidence>
<sequence>MTLTQAPTIDLSAPVNLRDLGGTPVADGVIATGFALRSDDLATITEDAADALVTEGLRSVIDLRSRDEVFITGRGPLLDRVVNYHHVPLMATIGSATTPHRDLAAVAAAAPLRTMNDMPSMHDLYVSRFETAPGALVSALAIMAHSPGATAFHCAAGKDRTGVLAAALLLALGADDETIIADYRATYPNLEAIMTRTGSYMHHVMALAGFDLQAYQNSTDDPDERLAKDQASMADTLATLRARYGDPLTPLYEAGLSTALIDALRERAVIA</sequence>
<dbReference type="InterPro" id="IPR029021">
    <property type="entry name" value="Prot-tyrosine_phosphatase-like"/>
</dbReference>
<dbReference type="InterPro" id="IPR000387">
    <property type="entry name" value="Tyr_Pase_dom"/>
</dbReference>
<keyword evidence="3" id="KW-1185">Reference proteome</keyword>